<name>A0A327MIE1_9PROT</name>
<dbReference type="EMBL" id="QLIX01000003">
    <property type="protein sequence ID" value="RAI59948.1"/>
    <property type="molecule type" value="Genomic_DNA"/>
</dbReference>
<comment type="caution">
    <text evidence="3">The sequence shown here is derived from an EMBL/GenBank/DDBJ whole genome shotgun (WGS) entry which is preliminary data.</text>
</comment>
<reference evidence="4" key="1">
    <citation type="submission" date="2018-06" db="EMBL/GenBank/DDBJ databases">
        <authorList>
            <person name="Khan S.A."/>
        </authorList>
    </citation>
    <scope>NUCLEOTIDE SEQUENCE [LARGE SCALE GENOMIC DNA]</scope>
    <source>
        <strain evidence="4">DB-1506</strain>
    </source>
</reference>
<dbReference type="SUPFAM" id="SSF46785">
    <property type="entry name" value="Winged helix' DNA-binding domain"/>
    <property type="match status" value="1"/>
</dbReference>
<dbReference type="PROSITE" id="PS01332">
    <property type="entry name" value="HTH_RRF2_1"/>
    <property type="match status" value="1"/>
</dbReference>
<feature type="region of interest" description="Disordered" evidence="2">
    <location>
        <begin position="150"/>
        <end position="175"/>
    </location>
</feature>
<dbReference type="GO" id="GO:0005829">
    <property type="term" value="C:cytosol"/>
    <property type="evidence" value="ECO:0007669"/>
    <property type="project" value="TreeGrafter"/>
</dbReference>
<evidence type="ECO:0000256" key="1">
    <source>
        <dbReference type="ARBA" id="ARBA00023125"/>
    </source>
</evidence>
<protein>
    <submittedName>
        <fullName evidence="3">Rrf2 family transcriptional regulator</fullName>
    </submittedName>
</protein>
<dbReference type="Proteomes" id="UP000249065">
    <property type="component" value="Unassembled WGS sequence"/>
</dbReference>
<gene>
    <name evidence="3" type="ORF">DOO78_06820</name>
</gene>
<dbReference type="Gene3D" id="1.10.10.10">
    <property type="entry name" value="Winged helix-like DNA-binding domain superfamily/Winged helix DNA-binding domain"/>
    <property type="match status" value="1"/>
</dbReference>
<dbReference type="AlphaFoldDB" id="A0A327MIE1"/>
<sequence>MRLSTRGRYAVMAMVELAVRQQPNSTAIRDCRPVSLAEIAHAQLLSLAYLEQLFGHLRRAGLVASARGPGGGYRLARPAAAITMADIIEAVDEPIRATRCEEGAAGCLGGERCLTHDLWSELSEQIHLFLAHVTLADVVRRQVKGRAAPPALAAGCPAPPTPDSPPGPGLTEAAQ</sequence>
<evidence type="ECO:0000313" key="4">
    <source>
        <dbReference type="Proteomes" id="UP000249065"/>
    </source>
</evidence>
<dbReference type="GO" id="GO:0003700">
    <property type="term" value="F:DNA-binding transcription factor activity"/>
    <property type="evidence" value="ECO:0007669"/>
    <property type="project" value="TreeGrafter"/>
</dbReference>
<dbReference type="InterPro" id="IPR030489">
    <property type="entry name" value="TR_Rrf2-type_CS"/>
</dbReference>
<dbReference type="Pfam" id="PF02082">
    <property type="entry name" value="Rrf2"/>
    <property type="match status" value="1"/>
</dbReference>
<dbReference type="GO" id="GO:0003677">
    <property type="term" value="F:DNA binding"/>
    <property type="evidence" value="ECO:0007669"/>
    <property type="project" value="UniProtKB-KW"/>
</dbReference>
<dbReference type="InterPro" id="IPR036388">
    <property type="entry name" value="WH-like_DNA-bd_sf"/>
</dbReference>
<accession>A0A327MIE1</accession>
<evidence type="ECO:0000256" key="2">
    <source>
        <dbReference type="SAM" id="MobiDB-lite"/>
    </source>
</evidence>
<dbReference type="PANTHER" id="PTHR33221">
    <property type="entry name" value="WINGED HELIX-TURN-HELIX TRANSCRIPTIONAL REGULATOR, RRF2 FAMILY"/>
    <property type="match status" value="1"/>
</dbReference>
<dbReference type="InterPro" id="IPR000944">
    <property type="entry name" value="Tscrpt_reg_Rrf2"/>
</dbReference>
<organism evidence="3 4">
    <name type="scientific">Roseicella frigidaeris</name>
    <dbReference type="NCBI Taxonomy" id="2230885"/>
    <lineage>
        <taxon>Bacteria</taxon>
        <taxon>Pseudomonadati</taxon>
        <taxon>Pseudomonadota</taxon>
        <taxon>Alphaproteobacteria</taxon>
        <taxon>Acetobacterales</taxon>
        <taxon>Roseomonadaceae</taxon>
        <taxon>Roseicella</taxon>
    </lineage>
</organism>
<keyword evidence="1" id="KW-0238">DNA-binding</keyword>
<dbReference type="PROSITE" id="PS51197">
    <property type="entry name" value="HTH_RRF2_2"/>
    <property type="match status" value="1"/>
</dbReference>
<dbReference type="PANTHER" id="PTHR33221:SF5">
    <property type="entry name" value="HTH-TYPE TRANSCRIPTIONAL REGULATOR ISCR"/>
    <property type="match status" value="1"/>
</dbReference>
<dbReference type="RefSeq" id="WP_111468979.1">
    <property type="nucleotide sequence ID" value="NZ_QLIX01000003.1"/>
</dbReference>
<proteinExistence type="predicted"/>
<keyword evidence="4" id="KW-1185">Reference proteome</keyword>
<feature type="compositionally biased region" description="Pro residues" evidence="2">
    <location>
        <begin position="157"/>
        <end position="168"/>
    </location>
</feature>
<evidence type="ECO:0000313" key="3">
    <source>
        <dbReference type="EMBL" id="RAI59948.1"/>
    </source>
</evidence>
<dbReference type="OrthoDB" id="9808360at2"/>
<dbReference type="NCBIfam" id="TIGR00738">
    <property type="entry name" value="rrf2_super"/>
    <property type="match status" value="1"/>
</dbReference>
<dbReference type="InterPro" id="IPR036390">
    <property type="entry name" value="WH_DNA-bd_sf"/>
</dbReference>